<evidence type="ECO:0000256" key="4">
    <source>
        <dbReference type="ARBA" id="ARBA00022553"/>
    </source>
</evidence>
<evidence type="ECO:0000256" key="11">
    <source>
        <dbReference type="ARBA" id="ARBA00022840"/>
    </source>
</evidence>
<evidence type="ECO:0000256" key="18">
    <source>
        <dbReference type="ARBA" id="ARBA00048679"/>
    </source>
</evidence>
<evidence type="ECO:0000256" key="1">
    <source>
        <dbReference type="ARBA" id="ARBA00004479"/>
    </source>
</evidence>
<dbReference type="PANTHER" id="PTHR47976">
    <property type="entry name" value="G-TYPE LECTIN S-RECEPTOR-LIKE SERINE/THREONINE-PROTEIN KINASE SD2-5"/>
    <property type="match status" value="1"/>
</dbReference>
<dbReference type="PROSITE" id="PS00107">
    <property type="entry name" value="PROTEIN_KINASE_ATP"/>
    <property type="match status" value="1"/>
</dbReference>
<keyword evidence="8" id="KW-0430">Lectin</keyword>
<dbReference type="Proteomes" id="UP000233551">
    <property type="component" value="Unassembled WGS sequence"/>
</dbReference>
<dbReference type="SMART" id="SM00108">
    <property type="entry name" value="B_lectin"/>
    <property type="match status" value="1"/>
</dbReference>
<dbReference type="InterPro" id="IPR000719">
    <property type="entry name" value="Prot_kinase_dom"/>
</dbReference>
<evidence type="ECO:0000256" key="3">
    <source>
        <dbReference type="ARBA" id="ARBA00022536"/>
    </source>
</evidence>
<keyword evidence="5 19" id="KW-0808">Transferase</keyword>
<dbReference type="SUPFAM" id="SSF56112">
    <property type="entry name" value="Protein kinase-like (PK-like)"/>
    <property type="match status" value="1"/>
</dbReference>
<evidence type="ECO:0000256" key="17">
    <source>
        <dbReference type="ARBA" id="ARBA00047899"/>
    </source>
</evidence>
<dbReference type="GO" id="GO:0004674">
    <property type="term" value="F:protein serine/threonine kinase activity"/>
    <property type="evidence" value="ECO:0007669"/>
    <property type="project" value="UniProtKB-KW"/>
</dbReference>
<dbReference type="AlphaFoldDB" id="A0A2I0KW32"/>
<dbReference type="Gene3D" id="3.30.200.20">
    <property type="entry name" value="Phosphorylase Kinase, domain 1"/>
    <property type="match status" value="1"/>
</dbReference>
<keyword evidence="16" id="KW-0325">Glycoprotein</keyword>
<evidence type="ECO:0000256" key="19">
    <source>
        <dbReference type="PIRNR" id="PIRNR000641"/>
    </source>
</evidence>
<protein>
    <recommendedName>
        <fullName evidence="19">Receptor-like serine/threonine-protein kinase</fullName>
        <ecNumber evidence="19">2.7.11.1</ecNumber>
    </recommendedName>
</protein>
<evidence type="ECO:0000313" key="25">
    <source>
        <dbReference type="Proteomes" id="UP000233551"/>
    </source>
</evidence>
<dbReference type="EC" id="2.7.11.1" evidence="19"/>
<dbReference type="CDD" id="cd14066">
    <property type="entry name" value="STKc_IRAK"/>
    <property type="match status" value="1"/>
</dbReference>
<evidence type="ECO:0000256" key="16">
    <source>
        <dbReference type="ARBA" id="ARBA00023180"/>
    </source>
</evidence>
<dbReference type="PROSITE" id="PS50011">
    <property type="entry name" value="PROTEIN_KINASE_DOM"/>
    <property type="match status" value="1"/>
</dbReference>
<organism evidence="24 25">
    <name type="scientific">Punica granatum</name>
    <name type="common">Pomegranate</name>
    <dbReference type="NCBI Taxonomy" id="22663"/>
    <lineage>
        <taxon>Eukaryota</taxon>
        <taxon>Viridiplantae</taxon>
        <taxon>Streptophyta</taxon>
        <taxon>Embryophyta</taxon>
        <taxon>Tracheophyta</taxon>
        <taxon>Spermatophyta</taxon>
        <taxon>Magnoliopsida</taxon>
        <taxon>eudicotyledons</taxon>
        <taxon>Gunneridae</taxon>
        <taxon>Pentapetalae</taxon>
        <taxon>rosids</taxon>
        <taxon>malvids</taxon>
        <taxon>Myrtales</taxon>
        <taxon>Lythraceae</taxon>
        <taxon>Punica</taxon>
    </lineage>
</organism>
<keyword evidence="6 21" id="KW-0812">Transmembrane</keyword>
<evidence type="ECO:0000259" key="23">
    <source>
        <dbReference type="PROSITE" id="PS50927"/>
    </source>
</evidence>
<evidence type="ECO:0000256" key="10">
    <source>
        <dbReference type="ARBA" id="ARBA00022777"/>
    </source>
</evidence>
<dbReference type="InterPro" id="IPR051343">
    <property type="entry name" value="G-type_lectin_kinases/EP1-like"/>
</dbReference>
<dbReference type="GO" id="GO:0106310">
    <property type="term" value="F:protein serine kinase activity"/>
    <property type="evidence" value="ECO:0007669"/>
    <property type="project" value="RHEA"/>
</dbReference>
<feature type="domain" description="Protein kinase" evidence="22">
    <location>
        <begin position="421"/>
        <end position="696"/>
    </location>
</feature>
<evidence type="ECO:0000256" key="9">
    <source>
        <dbReference type="ARBA" id="ARBA00022741"/>
    </source>
</evidence>
<dbReference type="InterPro" id="IPR001480">
    <property type="entry name" value="Bulb-type_lectin_dom"/>
</dbReference>
<reference evidence="24 25" key="1">
    <citation type="submission" date="2017-11" db="EMBL/GenBank/DDBJ databases">
        <title>De-novo sequencing of pomegranate (Punica granatum L.) genome.</title>
        <authorList>
            <person name="Akparov Z."/>
            <person name="Amiraslanov A."/>
            <person name="Hajiyeva S."/>
            <person name="Abbasov M."/>
            <person name="Kaur K."/>
            <person name="Hamwieh A."/>
            <person name="Solovyev V."/>
            <person name="Salamov A."/>
            <person name="Braich B."/>
            <person name="Kosarev P."/>
            <person name="Mahmoud A."/>
            <person name="Hajiyev E."/>
            <person name="Babayeva S."/>
            <person name="Izzatullayeva V."/>
            <person name="Mammadov A."/>
            <person name="Mammadov A."/>
            <person name="Sharifova S."/>
            <person name="Ojaghi J."/>
            <person name="Eynullazada K."/>
            <person name="Bayramov B."/>
            <person name="Abdulazimova A."/>
            <person name="Shahmuradov I."/>
        </authorList>
    </citation>
    <scope>NUCLEOTIDE SEQUENCE [LARGE SCALE GENOMIC DNA]</scope>
    <source>
        <strain evidence="25">cv. AG2017</strain>
        <tissue evidence="24">Leaf</tissue>
    </source>
</reference>
<keyword evidence="12 21" id="KW-1133">Transmembrane helix</keyword>
<dbReference type="PANTHER" id="PTHR47976:SF115">
    <property type="entry name" value="RECEPTOR-LIKE SERINE_THREONINE-PROTEIN KINASE"/>
    <property type="match status" value="1"/>
</dbReference>
<comment type="subcellular location">
    <subcellularLocation>
        <location evidence="1">Membrane</location>
        <topology evidence="1">Single-pass type I membrane protein</topology>
    </subcellularLocation>
</comment>
<dbReference type="FunFam" id="1.10.510.10:FF:000248">
    <property type="entry name" value="S-receptor-like kinase 5"/>
    <property type="match status" value="1"/>
</dbReference>
<dbReference type="Gene3D" id="2.90.10.10">
    <property type="entry name" value="Bulb-type lectin domain"/>
    <property type="match status" value="1"/>
</dbReference>
<dbReference type="InterPro" id="IPR011009">
    <property type="entry name" value="Kinase-like_dom_sf"/>
</dbReference>
<comment type="caution">
    <text evidence="24">The sequence shown here is derived from an EMBL/GenBank/DDBJ whole genome shotgun (WGS) entry which is preliminary data.</text>
</comment>
<keyword evidence="7" id="KW-0732">Signal</keyword>
<dbReference type="SUPFAM" id="SSF51110">
    <property type="entry name" value="alpha-D-mannose-specific plant lectins"/>
    <property type="match status" value="1"/>
</dbReference>
<comment type="similarity">
    <text evidence="19">Belongs to the protein kinase superfamily. Ser/Thr protein kinase family.</text>
</comment>
<keyword evidence="10 19" id="KW-0418">Kinase</keyword>
<evidence type="ECO:0000256" key="6">
    <source>
        <dbReference type="ARBA" id="ARBA00022692"/>
    </source>
</evidence>
<keyword evidence="15" id="KW-0675">Receptor</keyword>
<sequence length="845" mass="93853">MDWANQGGRFLVSNNSGFALGFDMAEIDPSSSVLIVTHVNSSTKVWTANRGRLISNSAKFVFNASGDVYLEDNSNMVWCTNTTGKKATRMVLQDSGNLVLIGDEEKILWQSFSHPTDTLLPGQEFKEGMKLRSFPNINNLSLYLEIKSGDLVLYAGFQTPQTYWSIKNDVRRTNTRATRQVHSVSLVSNSWNFYDQSESLLWQFIFSASSGPGDLWVAFLDQDGSITFNNLHVNGSTANSVRIPQHTCEVPEHCNPYSMCYFGGRCQCLKTLISQPACRPPALSSCSQSNDRVDVLSVGEKLDYFALPYSTPALKSNLNIGGYRSPIPGSAGFVSYVKIVSGSVSKGGSKKRKEAVLTVSITIASIAILEILTYIGIRCHHKRKKLVKSSSQENLEDEDFFENLSGMLTRFRYVDICQVTKNFSTKVGQGGFGSVYLGMLPNGIVLAIKKLESIGQGKKEFWVEVSTVGSIHHLHLVKLKGFCAEGPHRLLVYEYMPNGSLDRWIFRNGGREGTSVLDWSTRFSIAVGIAKGLAYLHDECEGKIVHCDIKPQNILLDENFVAKVSDFGLAKLMSRQDSLVYTTLRGTRGYLAPEWITNNPISEKSDVYSYGMVLLEIIGGRKNYDSEECSEKAYFASYAVKMLEQGRANKIVDPDMEFDGNDKRVITSIRVALWCIQEEMFLRPSMTKVVQMLEGLCDVPEPPISIPSSSRPKSSGGECTLVEHSDTNSTAFLSASFSSKNLKVLGRTESPVINYGTAARNIVVLETLVRVKNPLSQIWDVFKQRVKLVGFLPKAYCRVRRLFLPGPLGPGTGYLASPKPKCCLESRLDINPYMKPFKFNPIVLA</sequence>
<gene>
    <name evidence="24" type="ORF">CRG98_006922</name>
</gene>
<dbReference type="GO" id="GO:0005524">
    <property type="term" value="F:ATP binding"/>
    <property type="evidence" value="ECO:0007669"/>
    <property type="project" value="UniProtKB-UniRule"/>
</dbReference>
<dbReference type="PROSITE" id="PS00108">
    <property type="entry name" value="PROTEIN_KINASE_ST"/>
    <property type="match status" value="1"/>
</dbReference>
<dbReference type="InterPro" id="IPR036426">
    <property type="entry name" value="Bulb-type_lectin_dom_sf"/>
</dbReference>
<dbReference type="SMART" id="SM00220">
    <property type="entry name" value="S_TKc"/>
    <property type="match status" value="1"/>
</dbReference>
<dbReference type="InterPro" id="IPR017441">
    <property type="entry name" value="Protein_kinase_ATP_BS"/>
</dbReference>
<evidence type="ECO:0000256" key="2">
    <source>
        <dbReference type="ARBA" id="ARBA00022527"/>
    </source>
</evidence>
<evidence type="ECO:0000313" key="24">
    <source>
        <dbReference type="EMBL" id="PKI72671.1"/>
    </source>
</evidence>
<comment type="catalytic activity">
    <reaction evidence="18 19">
        <text>L-seryl-[protein] + ATP = O-phospho-L-seryl-[protein] + ADP + H(+)</text>
        <dbReference type="Rhea" id="RHEA:17989"/>
        <dbReference type="Rhea" id="RHEA-COMP:9863"/>
        <dbReference type="Rhea" id="RHEA-COMP:11604"/>
        <dbReference type="ChEBI" id="CHEBI:15378"/>
        <dbReference type="ChEBI" id="CHEBI:29999"/>
        <dbReference type="ChEBI" id="CHEBI:30616"/>
        <dbReference type="ChEBI" id="CHEBI:83421"/>
        <dbReference type="ChEBI" id="CHEBI:456216"/>
        <dbReference type="EC" id="2.7.11.1"/>
    </reaction>
</comment>
<evidence type="ECO:0000256" key="14">
    <source>
        <dbReference type="ARBA" id="ARBA00023157"/>
    </source>
</evidence>
<evidence type="ECO:0000256" key="5">
    <source>
        <dbReference type="ARBA" id="ARBA00022679"/>
    </source>
</evidence>
<dbReference type="EMBL" id="PGOL01000318">
    <property type="protein sequence ID" value="PKI72671.1"/>
    <property type="molecule type" value="Genomic_DNA"/>
</dbReference>
<dbReference type="InterPro" id="IPR024171">
    <property type="entry name" value="SRK-like_kinase"/>
</dbReference>
<dbReference type="InterPro" id="IPR008271">
    <property type="entry name" value="Ser/Thr_kinase_AS"/>
</dbReference>
<dbReference type="CDD" id="cd00028">
    <property type="entry name" value="B_lectin"/>
    <property type="match status" value="1"/>
</dbReference>
<feature type="binding site" evidence="20">
    <location>
        <position position="450"/>
    </location>
    <ligand>
        <name>ATP</name>
        <dbReference type="ChEBI" id="CHEBI:30616"/>
    </ligand>
</feature>
<proteinExistence type="inferred from homology"/>
<accession>A0A2I0KW32</accession>
<comment type="catalytic activity">
    <reaction evidence="17 19">
        <text>L-threonyl-[protein] + ATP = O-phospho-L-threonyl-[protein] + ADP + H(+)</text>
        <dbReference type="Rhea" id="RHEA:46608"/>
        <dbReference type="Rhea" id="RHEA-COMP:11060"/>
        <dbReference type="Rhea" id="RHEA-COMP:11605"/>
        <dbReference type="ChEBI" id="CHEBI:15378"/>
        <dbReference type="ChEBI" id="CHEBI:30013"/>
        <dbReference type="ChEBI" id="CHEBI:30616"/>
        <dbReference type="ChEBI" id="CHEBI:61977"/>
        <dbReference type="ChEBI" id="CHEBI:456216"/>
        <dbReference type="EC" id="2.7.11.1"/>
    </reaction>
</comment>
<name>A0A2I0KW32_PUNGR</name>
<evidence type="ECO:0000256" key="7">
    <source>
        <dbReference type="ARBA" id="ARBA00022729"/>
    </source>
</evidence>
<dbReference type="GO" id="GO:0016020">
    <property type="term" value="C:membrane"/>
    <property type="evidence" value="ECO:0007669"/>
    <property type="project" value="UniProtKB-SubCell"/>
</dbReference>
<feature type="transmembrane region" description="Helical" evidence="21">
    <location>
        <begin position="355"/>
        <end position="377"/>
    </location>
</feature>
<dbReference type="PROSITE" id="PS50927">
    <property type="entry name" value="BULB_LECTIN"/>
    <property type="match status" value="1"/>
</dbReference>
<keyword evidence="13 21" id="KW-0472">Membrane</keyword>
<evidence type="ECO:0000256" key="21">
    <source>
        <dbReference type="SAM" id="Phobius"/>
    </source>
</evidence>
<keyword evidence="2 19" id="KW-0723">Serine/threonine-protein kinase</keyword>
<keyword evidence="25" id="KW-1185">Reference proteome</keyword>
<evidence type="ECO:0000256" key="12">
    <source>
        <dbReference type="ARBA" id="ARBA00022989"/>
    </source>
</evidence>
<evidence type="ECO:0000256" key="13">
    <source>
        <dbReference type="ARBA" id="ARBA00023136"/>
    </source>
</evidence>
<dbReference type="Pfam" id="PF01453">
    <property type="entry name" value="B_lectin"/>
    <property type="match status" value="1"/>
</dbReference>
<dbReference type="Gene3D" id="1.10.510.10">
    <property type="entry name" value="Transferase(Phosphotransferase) domain 1"/>
    <property type="match status" value="1"/>
</dbReference>
<keyword evidence="9 19" id="KW-0547">Nucleotide-binding</keyword>
<keyword evidence="4" id="KW-0597">Phosphoprotein</keyword>
<evidence type="ECO:0000256" key="8">
    <source>
        <dbReference type="ARBA" id="ARBA00022734"/>
    </source>
</evidence>
<dbReference type="Pfam" id="PF00069">
    <property type="entry name" value="Pkinase"/>
    <property type="match status" value="1"/>
</dbReference>
<dbReference type="FunFam" id="3.30.200.20:FF:000178">
    <property type="entry name" value="serine/threonine-protein kinase PBS1-like"/>
    <property type="match status" value="1"/>
</dbReference>
<dbReference type="PIRSF" id="PIRSF000641">
    <property type="entry name" value="SRK"/>
    <property type="match status" value="1"/>
</dbReference>
<feature type="domain" description="Bulb-type lectin" evidence="23">
    <location>
        <begin position="1"/>
        <end position="113"/>
    </location>
</feature>
<evidence type="ECO:0000259" key="22">
    <source>
        <dbReference type="PROSITE" id="PS50011"/>
    </source>
</evidence>
<evidence type="ECO:0000256" key="20">
    <source>
        <dbReference type="PROSITE-ProRule" id="PRU10141"/>
    </source>
</evidence>
<keyword evidence="3" id="KW-0245">EGF-like domain</keyword>
<evidence type="ECO:0000256" key="15">
    <source>
        <dbReference type="ARBA" id="ARBA00023170"/>
    </source>
</evidence>
<dbReference type="GO" id="GO:0030246">
    <property type="term" value="F:carbohydrate binding"/>
    <property type="evidence" value="ECO:0007669"/>
    <property type="project" value="UniProtKB-KW"/>
</dbReference>
<keyword evidence="11 19" id="KW-0067">ATP-binding</keyword>
<keyword evidence="14" id="KW-1015">Disulfide bond</keyword>